<evidence type="ECO:0000256" key="1">
    <source>
        <dbReference type="ARBA" id="ARBA00005614"/>
    </source>
</evidence>
<dbReference type="PRINTS" id="PR00112">
    <property type="entry name" value="ACYLPHPHTASE"/>
</dbReference>
<comment type="caution">
    <text evidence="8">The sequence shown here is derived from an EMBL/GenBank/DDBJ whole genome shotgun (WGS) entry which is preliminary data.</text>
</comment>
<organism evidence="8 9">
    <name type="scientific">Mesorhizobium kowhaii</name>
    <dbReference type="NCBI Taxonomy" id="1300272"/>
    <lineage>
        <taxon>Bacteria</taxon>
        <taxon>Pseudomonadati</taxon>
        <taxon>Pseudomonadota</taxon>
        <taxon>Alphaproteobacteria</taxon>
        <taxon>Hyphomicrobiales</taxon>
        <taxon>Phyllobacteriaceae</taxon>
        <taxon>Mesorhizobium</taxon>
    </lineage>
</organism>
<keyword evidence="9" id="KW-1185">Reference proteome</keyword>
<dbReference type="InterPro" id="IPR020456">
    <property type="entry name" value="Acylphosphatase"/>
</dbReference>
<dbReference type="GO" id="GO:0003998">
    <property type="term" value="F:acylphosphatase activity"/>
    <property type="evidence" value="ECO:0007669"/>
    <property type="project" value="UniProtKB-EC"/>
</dbReference>
<protein>
    <recommendedName>
        <fullName evidence="2 4">Acylphosphatase</fullName>
        <ecNumber evidence="2 4">3.6.1.7</ecNumber>
    </recommendedName>
</protein>
<comment type="catalytic activity">
    <reaction evidence="3 4 5">
        <text>an acyl phosphate + H2O = a carboxylate + phosphate + H(+)</text>
        <dbReference type="Rhea" id="RHEA:14965"/>
        <dbReference type="ChEBI" id="CHEBI:15377"/>
        <dbReference type="ChEBI" id="CHEBI:15378"/>
        <dbReference type="ChEBI" id="CHEBI:29067"/>
        <dbReference type="ChEBI" id="CHEBI:43474"/>
        <dbReference type="ChEBI" id="CHEBI:59918"/>
        <dbReference type="EC" id="3.6.1.7"/>
    </reaction>
</comment>
<reference evidence="9" key="1">
    <citation type="submission" date="2017-03" db="EMBL/GenBank/DDBJ databases">
        <authorList>
            <person name="Safronova V.I."/>
            <person name="Sazanova A.L."/>
            <person name="Chirak E.R."/>
        </authorList>
    </citation>
    <scope>NUCLEOTIDE SEQUENCE [LARGE SCALE GENOMIC DNA]</scope>
    <source>
        <strain evidence="9">Ach-343</strain>
    </source>
</reference>
<evidence type="ECO:0000256" key="4">
    <source>
        <dbReference type="PROSITE-ProRule" id="PRU00520"/>
    </source>
</evidence>
<feature type="active site" evidence="4">
    <location>
        <position position="40"/>
    </location>
</feature>
<dbReference type="AlphaFoldDB" id="A0A2W7BS20"/>
<comment type="similarity">
    <text evidence="1 6">Belongs to the acylphosphatase family.</text>
</comment>
<dbReference type="EC" id="3.6.1.7" evidence="2 4"/>
<evidence type="ECO:0000313" key="8">
    <source>
        <dbReference type="EMBL" id="PZV33432.1"/>
    </source>
</evidence>
<dbReference type="Pfam" id="PF00708">
    <property type="entry name" value="Acylphosphatase"/>
    <property type="match status" value="1"/>
</dbReference>
<name>A0A2W7BS20_9HYPH</name>
<sequence length="94" mass="10193">MAVHRREVRARVYGHVQGVGFRLWARGEATNLGLAGWVRNEADGSVTTQIAGLDEAVSTMIERLWKGPPEASVSKVDVEELATGNAFVGFRIVA</sequence>
<dbReference type="InterPro" id="IPR036046">
    <property type="entry name" value="Acylphosphatase-like_dom_sf"/>
</dbReference>
<gene>
    <name evidence="8" type="ORF">B5V02_38300</name>
</gene>
<dbReference type="RefSeq" id="WP_111549159.1">
    <property type="nucleotide sequence ID" value="NZ_MZXV01000085.1"/>
</dbReference>
<proteinExistence type="inferred from homology"/>
<evidence type="ECO:0000256" key="5">
    <source>
        <dbReference type="RuleBase" id="RU000553"/>
    </source>
</evidence>
<dbReference type="PROSITE" id="PS00150">
    <property type="entry name" value="ACYLPHOSPHATASE_1"/>
    <property type="match status" value="1"/>
</dbReference>
<evidence type="ECO:0000313" key="9">
    <source>
        <dbReference type="Proteomes" id="UP000248616"/>
    </source>
</evidence>
<keyword evidence="4 5" id="KW-0378">Hydrolase</keyword>
<dbReference type="PROSITE" id="PS00151">
    <property type="entry name" value="ACYLPHOSPHATASE_2"/>
    <property type="match status" value="1"/>
</dbReference>
<dbReference type="PROSITE" id="PS51160">
    <property type="entry name" value="ACYLPHOSPHATASE_3"/>
    <property type="match status" value="1"/>
</dbReference>
<dbReference type="Gene3D" id="3.30.70.100">
    <property type="match status" value="1"/>
</dbReference>
<dbReference type="OrthoDB" id="5295388at2"/>
<dbReference type="SUPFAM" id="SSF54975">
    <property type="entry name" value="Acylphosphatase/BLUF domain-like"/>
    <property type="match status" value="1"/>
</dbReference>
<evidence type="ECO:0000256" key="3">
    <source>
        <dbReference type="ARBA" id="ARBA00047645"/>
    </source>
</evidence>
<dbReference type="PANTHER" id="PTHR47268">
    <property type="entry name" value="ACYLPHOSPHATASE"/>
    <property type="match status" value="1"/>
</dbReference>
<feature type="active site" evidence="4">
    <location>
        <position position="22"/>
    </location>
</feature>
<evidence type="ECO:0000256" key="6">
    <source>
        <dbReference type="RuleBase" id="RU004168"/>
    </source>
</evidence>
<evidence type="ECO:0000259" key="7">
    <source>
        <dbReference type="PROSITE" id="PS51160"/>
    </source>
</evidence>
<accession>A0A2W7BS20</accession>
<dbReference type="InterPro" id="IPR017968">
    <property type="entry name" value="Acylphosphatase_CS"/>
</dbReference>
<dbReference type="PANTHER" id="PTHR47268:SF4">
    <property type="entry name" value="ACYLPHOSPHATASE"/>
    <property type="match status" value="1"/>
</dbReference>
<dbReference type="NCBIfam" id="NF010999">
    <property type="entry name" value="PRK14425.1"/>
    <property type="match status" value="1"/>
</dbReference>
<feature type="domain" description="Acylphosphatase-like" evidence="7">
    <location>
        <begin position="7"/>
        <end position="94"/>
    </location>
</feature>
<evidence type="ECO:0000256" key="2">
    <source>
        <dbReference type="ARBA" id="ARBA00012150"/>
    </source>
</evidence>
<dbReference type="EMBL" id="MZXV01000085">
    <property type="protein sequence ID" value="PZV33432.1"/>
    <property type="molecule type" value="Genomic_DNA"/>
</dbReference>
<dbReference type="Proteomes" id="UP000248616">
    <property type="component" value="Unassembled WGS sequence"/>
</dbReference>
<dbReference type="InterPro" id="IPR001792">
    <property type="entry name" value="Acylphosphatase-like_dom"/>
</dbReference>